<keyword evidence="4 5" id="KW-0694">RNA-binding</keyword>
<organism evidence="8 9">
    <name type="scientific">Astrephomene gubernaculifera</name>
    <dbReference type="NCBI Taxonomy" id="47775"/>
    <lineage>
        <taxon>Eukaryota</taxon>
        <taxon>Viridiplantae</taxon>
        <taxon>Chlorophyta</taxon>
        <taxon>core chlorophytes</taxon>
        <taxon>Chlorophyceae</taxon>
        <taxon>CS clade</taxon>
        <taxon>Chlamydomonadales</taxon>
        <taxon>Astrephomenaceae</taxon>
        <taxon>Astrephomene</taxon>
    </lineage>
</organism>
<sequence length="498" mass="53205">MTKLKRRVPIVPKPKAVEYQQSNKKAIANKKTASVNDQRRESAQHGKSESVPGGRGHNAAKRSREVEPIDAANRKAKRHKAQGGNGNRHPQGAIGHQWQPISVVHQQAAFAVQRLLEADSQRKHGASLKSLTLAPHVVAKKATYAVTCQVLKFSRLLEQLDQLTQLSSSRPKLGKYVALVLVYELLGGEGLERKGQAERAVLAAEPELRGALEGLLREAGVQSMEEWLAKQQGQQPGASSGDGEGGGACGGGGPDVPHPRWVRVNTLKANMDDIVRQLDEHLLNLQPSPKHRQQSLKSDKQQPSTTTSLPSPCTSSAPCRGAQRDPLLPDLLALPPGTDLHDHPLVTRGSVVLQSKASCMPAHALAPQPGWTVVDCCAAPGNKTTHLAALMGNKGRVIAFDKDPRRLSRLQANAALTGAAGCIEARLGDFLATDPTAPEFAEVRGVLLDPSCSGSGTTFTRMDHLLPSYLQHRELQQQQGAAATGPAAPSSTVPPEPS</sequence>
<feature type="compositionally biased region" description="Low complexity" evidence="6">
    <location>
        <begin position="325"/>
        <end position="335"/>
    </location>
</feature>
<feature type="binding site" evidence="5">
    <location>
        <position position="401"/>
    </location>
    <ligand>
        <name>S-adenosyl-L-methionine</name>
        <dbReference type="ChEBI" id="CHEBI:59789"/>
    </ligand>
</feature>
<evidence type="ECO:0000256" key="3">
    <source>
        <dbReference type="ARBA" id="ARBA00022691"/>
    </source>
</evidence>
<feature type="region of interest" description="Disordered" evidence="6">
    <location>
        <begin position="1"/>
        <end position="94"/>
    </location>
</feature>
<feature type="binding site" evidence="5">
    <location>
        <begin position="377"/>
        <end position="383"/>
    </location>
    <ligand>
        <name>S-adenosyl-L-methionine</name>
        <dbReference type="ChEBI" id="CHEBI:59789"/>
    </ligand>
</feature>
<proteinExistence type="inferred from homology"/>
<protein>
    <recommendedName>
        <fullName evidence="7">SAM-dependent MTase RsmB/NOP-type domain-containing protein</fullName>
    </recommendedName>
</protein>
<feature type="region of interest" description="Disordered" evidence="6">
    <location>
        <begin position="475"/>
        <end position="498"/>
    </location>
</feature>
<dbReference type="InterPro" id="IPR049560">
    <property type="entry name" value="MeTrfase_RsmB-F_NOP2_cat"/>
</dbReference>
<name>A0AAD3DR13_9CHLO</name>
<dbReference type="SUPFAM" id="SSF53335">
    <property type="entry name" value="S-adenosyl-L-methionine-dependent methyltransferases"/>
    <property type="match status" value="1"/>
</dbReference>
<feature type="compositionally biased region" description="Gly residues" evidence="6">
    <location>
        <begin position="240"/>
        <end position="254"/>
    </location>
</feature>
<evidence type="ECO:0000256" key="5">
    <source>
        <dbReference type="PROSITE-ProRule" id="PRU01023"/>
    </source>
</evidence>
<dbReference type="Proteomes" id="UP001054857">
    <property type="component" value="Unassembled WGS sequence"/>
</dbReference>
<dbReference type="InterPro" id="IPR029063">
    <property type="entry name" value="SAM-dependent_MTases_sf"/>
</dbReference>
<feature type="compositionally biased region" description="Low complexity" evidence="6">
    <location>
        <begin position="476"/>
        <end position="491"/>
    </location>
</feature>
<reference evidence="8 9" key="1">
    <citation type="journal article" date="2021" name="Sci. Rep.">
        <title>Genome sequencing of the multicellular alga Astrephomene provides insights into convergent evolution of germ-soma differentiation.</title>
        <authorList>
            <person name="Yamashita S."/>
            <person name="Yamamoto K."/>
            <person name="Matsuzaki R."/>
            <person name="Suzuki S."/>
            <person name="Yamaguchi H."/>
            <person name="Hirooka S."/>
            <person name="Minakuchi Y."/>
            <person name="Miyagishima S."/>
            <person name="Kawachi M."/>
            <person name="Toyoda A."/>
            <person name="Nozaki H."/>
        </authorList>
    </citation>
    <scope>NUCLEOTIDE SEQUENCE [LARGE SCALE GENOMIC DNA]</scope>
    <source>
        <strain evidence="8 9">NIES-4017</strain>
    </source>
</reference>
<evidence type="ECO:0000256" key="2">
    <source>
        <dbReference type="ARBA" id="ARBA00022679"/>
    </source>
</evidence>
<dbReference type="GO" id="GO:0008173">
    <property type="term" value="F:RNA methyltransferase activity"/>
    <property type="evidence" value="ECO:0007669"/>
    <property type="project" value="InterPro"/>
</dbReference>
<evidence type="ECO:0000256" key="6">
    <source>
        <dbReference type="SAM" id="MobiDB-lite"/>
    </source>
</evidence>
<evidence type="ECO:0000313" key="9">
    <source>
        <dbReference type="Proteomes" id="UP001054857"/>
    </source>
</evidence>
<evidence type="ECO:0000313" key="8">
    <source>
        <dbReference type="EMBL" id="GFR46288.1"/>
    </source>
</evidence>
<evidence type="ECO:0000256" key="4">
    <source>
        <dbReference type="ARBA" id="ARBA00022884"/>
    </source>
</evidence>
<feature type="domain" description="SAM-dependent MTase RsmB/NOP-type" evidence="7">
    <location>
        <begin position="250"/>
        <end position="498"/>
    </location>
</feature>
<keyword evidence="2 5" id="KW-0808">Transferase</keyword>
<dbReference type="GO" id="GO:0070475">
    <property type="term" value="P:rRNA base methylation"/>
    <property type="evidence" value="ECO:0007669"/>
    <property type="project" value="TreeGrafter"/>
</dbReference>
<dbReference type="Pfam" id="PF01189">
    <property type="entry name" value="Methyltr_RsmB-F"/>
    <property type="match status" value="1"/>
</dbReference>
<feature type="compositionally biased region" description="Basic and acidic residues" evidence="6">
    <location>
        <begin position="37"/>
        <end position="48"/>
    </location>
</feature>
<dbReference type="Pfam" id="PF21148">
    <property type="entry name" value="NSUN5_fdxn-like"/>
    <property type="match status" value="1"/>
</dbReference>
<comment type="caution">
    <text evidence="8">The sequence shown here is derived from an EMBL/GenBank/DDBJ whole genome shotgun (WGS) entry which is preliminary data.</text>
</comment>
<comment type="similarity">
    <text evidence="5">Belongs to the class I-like SAM-binding methyltransferase superfamily. RsmB/NOP family.</text>
</comment>
<dbReference type="Gene3D" id="3.30.70.1170">
    <property type="entry name" value="Sun protein, domain 3"/>
    <property type="match status" value="1"/>
</dbReference>
<feature type="region of interest" description="Disordered" evidence="6">
    <location>
        <begin position="287"/>
        <end position="335"/>
    </location>
</feature>
<dbReference type="AlphaFoldDB" id="A0AAD3DR13"/>
<dbReference type="CDD" id="cd02440">
    <property type="entry name" value="AdoMet_MTases"/>
    <property type="match status" value="1"/>
</dbReference>
<evidence type="ECO:0000256" key="1">
    <source>
        <dbReference type="ARBA" id="ARBA00022603"/>
    </source>
</evidence>
<dbReference type="PANTHER" id="PTHR22807">
    <property type="entry name" value="NOP2 YEAST -RELATED NOL1/NOP2/FMU SUN DOMAIN-CONTAINING"/>
    <property type="match status" value="1"/>
</dbReference>
<dbReference type="InterPro" id="IPR001678">
    <property type="entry name" value="MeTrfase_RsmB-F_NOP2_dom"/>
</dbReference>
<dbReference type="GO" id="GO:0005730">
    <property type="term" value="C:nucleolus"/>
    <property type="evidence" value="ECO:0007669"/>
    <property type="project" value="TreeGrafter"/>
</dbReference>
<comment type="caution">
    <text evidence="5">Lacks conserved residue(s) required for the propagation of feature annotation.</text>
</comment>
<dbReference type="Pfam" id="PF21153">
    <property type="entry name" value="NSUN5_N"/>
    <property type="match status" value="1"/>
</dbReference>
<accession>A0AAD3DR13</accession>
<feature type="binding site" evidence="5">
    <location>
        <position position="429"/>
    </location>
    <ligand>
        <name>S-adenosyl-L-methionine</name>
        <dbReference type="ChEBI" id="CHEBI:59789"/>
    </ligand>
</feature>
<feature type="region of interest" description="Disordered" evidence="6">
    <location>
        <begin position="227"/>
        <end position="260"/>
    </location>
</feature>
<feature type="non-terminal residue" evidence="8">
    <location>
        <position position="1"/>
    </location>
</feature>
<evidence type="ECO:0000259" key="7">
    <source>
        <dbReference type="PROSITE" id="PS51686"/>
    </source>
</evidence>
<feature type="compositionally biased region" description="Low complexity" evidence="6">
    <location>
        <begin position="303"/>
        <end position="318"/>
    </location>
</feature>
<keyword evidence="1 5" id="KW-0489">Methyltransferase</keyword>
<dbReference type="InterPro" id="IPR049561">
    <property type="entry name" value="NSUN5_7_fdxn-like"/>
</dbReference>
<dbReference type="InterPro" id="IPR048889">
    <property type="entry name" value="NSUN5_RCM1_N"/>
</dbReference>
<dbReference type="PROSITE" id="PS51686">
    <property type="entry name" value="SAM_MT_RSMB_NOP"/>
    <property type="match status" value="1"/>
</dbReference>
<gene>
    <name evidence="8" type="ORF">Agub_g7844</name>
</gene>
<dbReference type="InterPro" id="IPR023267">
    <property type="entry name" value="RCMT"/>
</dbReference>
<keyword evidence="9" id="KW-1185">Reference proteome</keyword>
<feature type="binding site" evidence="5">
    <location>
        <position position="449"/>
    </location>
    <ligand>
        <name>S-adenosyl-L-methionine</name>
        <dbReference type="ChEBI" id="CHEBI:59789"/>
    </ligand>
</feature>
<dbReference type="GO" id="GO:0003723">
    <property type="term" value="F:RNA binding"/>
    <property type="evidence" value="ECO:0007669"/>
    <property type="project" value="UniProtKB-UniRule"/>
</dbReference>
<dbReference type="PANTHER" id="PTHR22807:SF4">
    <property type="entry name" value="28S RRNA (CYTOSINE-C(5))-METHYLTRANSFERASE"/>
    <property type="match status" value="1"/>
</dbReference>
<dbReference type="EMBL" id="BMAR01000013">
    <property type="protein sequence ID" value="GFR46288.1"/>
    <property type="molecule type" value="Genomic_DNA"/>
</dbReference>
<dbReference type="Gene3D" id="3.40.50.150">
    <property type="entry name" value="Vaccinia Virus protein VP39"/>
    <property type="match status" value="1"/>
</dbReference>
<keyword evidence="3 5" id="KW-0949">S-adenosyl-L-methionine</keyword>